<dbReference type="SUPFAM" id="SSF53383">
    <property type="entry name" value="PLP-dependent transferases"/>
    <property type="match status" value="1"/>
</dbReference>
<dbReference type="PIRSF" id="PIRSF000390">
    <property type="entry name" value="PLP_StrS"/>
    <property type="match status" value="1"/>
</dbReference>
<feature type="active site" description="Proton acceptor" evidence="2">
    <location>
        <position position="178"/>
    </location>
</feature>
<keyword evidence="3 4" id="KW-0663">Pyridoxal phosphate</keyword>
<dbReference type="EMBL" id="BOPF01000057">
    <property type="protein sequence ID" value="GIJ51916.1"/>
    <property type="molecule type" value="Genomic_DNA"/>
</dbReference>
<gene>
    <name evidence="5" type="primary">kdnA</name>
    <name evidence="5" type="ORF">Val02_88020</name>
</gene>
<dbReference type="AlphaFoldDB" id="A0A8J3YUS4"/>
<evidence type="ECO:0000256" key="1">
    <source>
        <dbReference type="ARBA" id="ARBA00001933"/>
    </source>
</evidence>
<organism evidence="5 6">
    <name type="scientific">Virgisporangium aliadipatigenens</name>
    <dbReference type="NCBI Taxonomy" id="741659"/>
    <lineage>
        <taxon>Bacteria</taxon>
        <taxon>Bacillati</taxon>
        <taxon>Actinomycetota</taxon>
        <taxon>Actinomycetes</taxon>
        <taxon>Micromonosporales</taxon>
        <taxon>Micromonosporaceae</taxon>
        <taxon>Virgisporangium</taxon>
    </lineage>
</organism>
<reference evidence="5" key="1">
    <citation type="submission" date="2021-01" db="EMBL/GenBank/DDBJ databases">
        <title>Whole genome shotgun sequence of Virgisporangium aliadipatigenens NBRC 105644.</title>
        <authorList>
            <person name="Komaki H."/>
            <person name="Tamura T."/>
        </authorList>
    </citation>
    <scope>NUCLEOTIDE SEQUENCE</scope>
    <source>
        <strain evidence="5">NBRC 105644</strain>
    </source>
</reference>
<dbReference type="GO" id="GO:0030170">
    <property type="term" value="F:pyridoxal phosphate binding"/>
    <property type="evidence" value="ECO:0007669"/>
    <property type="project" value="TreeGrafter"/>
</dbReference>
<keyword evidence="6" id="KW-1185">Reference proteome</keyword>
<dbReference type="Gene3D" id="3.90.1150.10">
    <property type="entry name" value="Aspartate Aminotransferase, domain 1"/>
    <property type="match status" value="1"/>
</dbReference>
<dbReference type="RefSeq" id="WP_203905312.1">
    <property type="nucleotide sequence ID" value="NZ_BOPF01000057.1"/>
</dbReference>
<name>A0A8J3YUS4_9ACTN</name>
<evidence type="ECO:0000256" key="4">
    <source>
        <dbReference type="RuleBase" id="RU004508"/>
    </source>
</evidence>
<comment type="similarity">
    <text evidence="4">Belongs to the DegT/DnrJ/EryC1 family.</text>
</comment>
<dbReference type="InterPro" id="IPR015422">
    <property type="entry name" value="PyrdxlP-dep_Trfase_small"/>
</dbReference>
<protein>
    <submittedName>
        <fullName evidence="5">8-amino-3,8-dideoxy-alpha-D-manno-octulosonate transaminase</fullName>
    </submittedName>
</protein>
<dbReference type="PANTHER" id="PTHR30244:SF34">
    <property type="entry name" value="DTDP-4-AMINO-4,6-DIDEOXYGALACTOSE TRANSAMINASE"/>
    <property type="match status" value="1"/>
</dbReference>
<evidence type="ECO:0000313" key="5">
    <source>
        <dbReference type="EMBL" id="GIJ51916.1"/>
    </source>
</evidence>
<feature type="modified residue" description="N6-(pyridoxal phosphate)lysine" evidence="3">
    <location>
        <position position="178"/>
    </location>
</feature>
<comment type="cofactor">
    <cofactor evidence="1">
        <name>pyridoxal 5'-phosphate</name>
        <dbReference type="ChEBI" id="CHEBI:597326"/>
    </cofactor>
</comment>
<dbReference type="InterPro" id="IPR000653">
    <property type="entry name" value="DegT/StrS_aminotransferase"/>
</dbReference>
<dbReference type="GO" id="GO:0000271">
    <property type="term" value="P:polysaccharide biosynthetic process"/>
    <property type="evidence" value="ECO:0007669"/>
    <property type="project" value="TreeGrafter"/>
</dbReference>
<comment type="caution">
    <text evidence="5">The sequence shown here is derived from an EMBL/GenBank/DDBJ whole genome shotgun (WGS) entry which is preliminary data.</text>
</comment>
<dbReference type="Gene3D" id="3.40.640.10">
    <property type="entry name" value="Type I PLP-dependent aspartate aminotransferase-like (Major domain)"/>
    <property type="match status" value="1"/>
</dbReference>
<dbReference type="Pfam" id="PF01041">
    <property type="entry name" value="DegT_DnrJ_EryC1"/>
    <property type="match status" value="1"/>
</dbReference>
<proteinExistence type="inferred from homology"/>
<dbReference type="GO" id="GO:0008483">
    <property type="term" value="F:transaminase activity"/>
    <property type="evidence" value="ECO:0007669"/>
    <property type="project" value="TreeGrafter"/>
</dbReference>
<evidence type="ECO:0000256" key="3">
    <source>
        <dbReference type="PIRSR" id="PIRSR000390-2"/>
    </source>
</evidence>
<evidence type="ECO:0000256" key="2">
    <source>
        <dbReference type="PIRSR" id="PIRSR000390-1"/>
    </source>
</evidence>
<evidence type="ECO:0000313" key="6">
    <source>
        <dbReference type="Proteomes" id="UP000619260"/>
    </source>
</evidence>
<dbReference type="CDD" id="cd00616">
    <property type="entry name" value="AHBA_syn"/>
    <property type="match status" value="1"/>
</dbReference>
<dbReference type="InterPro" id="IPR015421">
    <property type="entry name" value="PyrdxlP-dep_Trfase_major"/>
</dbReference>
<dbReference type="PANTHER" id="PTHR30244">
    <property type="entry name" value="TRANSAMINASE"/>
    <property type="match status" value="1"/>
</dbReference>
<dbReference type="InterPro" id="IPR015424">
    <property type="entry name" value="PyrdxlP-dep_Trfase"/>
</dbReference>
<sequence length="383" mass="40958">MYRFGKEESDAAARVLESRQLFRYLPDAREADTFEGALATRLGVPHAVATSSGTAAMISGLAALGVGPGDEVVVPAYGFVASVLAPLAVGAVPVVCDIDESLTMDPADLRRKITPRTRAVLPVHVHGNASDLDAILAVAREHDLLVLEDACQAIGGTYRGRALGTIGDAGAFSFNQHKILTAGEGGALVTPSTDVYERGFMAHDGSANFSRHAFAQPMRAGLAFRMTEVAAAVLNVQLGRLDGILADLRALRSRVAEAVESAAVLTPVPQHDPDGSCGTNLGYVFADAVTAQRFQAAADGRNIDAFFGNEYGHSFREWTIVHEGRGGHHPLANPLRDTEWRQDADACARSEDILSRTVLLRYNFDVTDAEIDKIHQRLAKEFG</sequence>
<dbReference type="Proteomes" id="UP000619260">
    <property type="component" value="Unassembled WGS sequence"/>
</dbReference>
<accession>A0A8J3YUS4</accession>